<keyword evidence="2" id="KW-1185">Reference proteome</keyword>
<name>A0A158EL06_9BURK</name>
<proteinExistence type="predicted"/>
<evidence type="ECO:0000313" key="1">
    <source>
        <dbReference type="EMBL" id="SAL07548.1"/>
    </source>
</evidence>
<protein>
    <submittedName>
        <fullName evidence="1">Type IV secretion system protein virB4</fullName>
    </submittedName>
</protein>
<reference evidence="1" key="1">
    <citation type="submission" date="2016-01" db="EMBL/GenBank/DDBJ databases">
        <authorList>
            <person name="Peeters C."/>
        </authorList>
    </citation>
    <scope>NUCLEOTIDE SEQUENCE</scope>
    <source>
        <strain evidence="1">LMG 29321</strain>
    </source>
</reference>
<dbReference type="EMBL" id="FCOX02000245">
    <property type="protein sequence ID" value="SAL07548.1"/>
    <property type="molecule type" value="Genomic_DNA"/>
</dbReference>
<accession>A0A158EL06</accession>
<dbReference type="Proteomes" id="UP000071859">
    <property type="component" value="Unassembled WGS sequence"/>
</dbReference>
<dbReference type="OrthoDB" id="9816422at2"/>
<evidence type="ECO:0000313" key="2">
    <source>
        <dbReference type="Proteomes" id="UP000071859"/>
    </source>
</evidence>
<gene>
    <name evidence="1" type="primary">virB4</name>
    <name evidence="1" type="ORF">AWB78_08628</name>
</gene>
<sequence length="45" mass="5154">MDDEIAILSGTPDNAERLDTVMRRLGTDDPDQWMPAYFDAVRRKA</sequence>
<organism evidence="1 2">
    <name type="scientific">Caballeronia calidae</name>
    <dbReference type="NCBI Taxonomy" id="1777139"/>
    <lineage>
        <taxon>Bacteria</taxon>
        <taxon>Pseudomonadati</taxon>
        <taxon>Pseudomonadota</taxon>
        <taxon>Betaproteobacteria</taxon>
        <taxon>Burkholderiales</taxon>
        <taxon>Burkholderiaceae</taxon>
        <taxon>Caballeronia</taxon>
    </lineage>
</organism>
<comment type="caution">
    <text evidence="1">The sequence shown here is derived from an EMBL/GenBank/DDBJ whole genome shotgun (WGS) entry which is preliminary data.</text>
</comment>
<dbReference type="AlphaFoldDB" id="A0A158EL06"/>